<reference evidence="3 4" key="1">
    <citation type="submission" date="2024-07" db="EMBL/GenBank/DDBJ databases">
        <title>The genome sequence of type strain Sediminicola arcticus GDMCC 1.2805.</title>
        <authorList>
            <person name="Liu Y."/>
        </authorList>
    </citation>
    <scope>NUCLEOTIDE SEQUENCE [LARGE SCALE GENOMIC DNA]</scope>
    <source>
        <strain evidence="3 4">GDMCC 1.2805</strain>
    </source>
</reference>
<protein>
    <submittedName>
        <fullName evidence="3">DMT family transporter</fullName>
    </submittedName>
</protein>
<keyword evidence="4" id="KW-1185">Reference proteome</keyword>
<proteinExistence type="predicted"/>
<dbReference type="PANTHER" id="PTHR22911">
    <property type="entry name" value="ACYL-MALONYL CONDENSING ENZYME-RELATED"/>
    <property type="match status" value="1"/>
</dbReference>
<accession>A0ABV2STW8</accession>
<feature type="domain" description="EamA" evidence="2">
    <location>
        <begin position="4"/>
        <end position="133"/>
    </location>
</feature>
<dbReference type="Proteomes" id="UP001549799">
    <property type="component" value="Unassembled WGS sequence"/>
</dbReference>
<dbReference type="RefSeq" id="WP_354615013.1">
    <property type="nucleotide sequence ID" value="NZ_JBEXAE010000003.1"/>
</dbReference>
<dbReference type="PANTHER" id="PTHR22911:SF102">
    <property type="entry name" value="MEMBRANE PROTEIN"/>
    <property type="match status" value="1"/>
</dbReference>
<comment type="caution">
    <text evidence="3">The sequence shown here is derived from an EMBL/GenBank/DDBJ whole genome shotgun (WGS) entry which is preliminary data.</text>
</comment>
<feature type="transmembrane region" description="Helical" evidence="1">
    <location>
        <begin position="177"/>
        <end position="196"/>
    </location>
</feature>
<evidence type="ECO:0000256" key="1">
    <source>
        <dbReference type="SAM" id="Phobius"/>
    </source>
</evidence>
<keyword evidence="1" id="KW-0812">Transmembrane</keyword>
<gene>
    <name evidence="3" type="ORF">ABXZ36_08145</name>
</gene>
<feature type="transmembrane region" description="Helical" evidence="1">
    <location>
        <begin position="208"/>
        <end position="225"/>
    </location>
</feature>
<keyword evidence="1" id="KW-1133">Transmembrane helix</keyword>
<evidence type="ECO:0000313" key="3">
    <source>
        <dbReference type="EMBL" id="MET6990618.1"/>
    </source>
</evidence>
<sequence length="293" mass="32369">MNKKAIYAVVICALIAGTNGLLIKYVTSMTTGSIAWFRAIIPVLFILPVLSKGGMLHFKGNTKKVLIASTINAARMYLYLIAFIYTSIGNAVVLFYTYPLFVAAIETIHFKVKMKRSQTLFLLLAFVGIVITYLGKPFSFESDDFIGMMAAIGASIGYAITVVIFKSETQNYTKDQLIFFQNIVGAFVFLPFIVTLPEAKIEHLGTGVLYGFLIGIVVFKLFFFGLKHLTAATATSLMYLEVVSAILLGYFILDEKLTWNTLLGGGCIVISSFYISRLMGKKSKAEQVNPEKI</sequence>
<keyword evidence="1" id="KW-0472">Membrane</keyword>
<feature type="transmembrane region" description="Helical" evidence="1">
    <location>
        <begin position="259"/>
        <end position="276"/>
    </location>
</feature>
<dbReference type="EMBL" id="JBEXAE010000003">
    <property type="protein sequence ID" value="MET6990618.1"/>
    <property type="molecule type" value="Genomic_DNA"/>
</dbReference>
<evidence type="ECO:0000259" key="2">
    <source>
        <dbReference type="Pfam" id="PF00892"/>
    </source>
</evidence>
<organism evidence="3 4">
    <name type="scientific">Sediminicola arcticus</name>
    <dbReference type="NCBI Taxonomy" id="1574308"/>
    <lineage>
        <taxon>Bacteria</taxon>
        <taxon>Pseudomonadati</taxon>
        <taxon>Bacteroidota</taxon>
        <taxon>Flavobacteriia</taxon>
        <taxon>Flavobacteriales</taxon>
        <taxon>Flavobacteriaceae</taxon>
        <taxon>Sediminicola</taxon>
    </lineage>
</organism>
<evidence type="ECO:0000313" key="4">
    <source>
        <dbReference type="Proteomes" id="UP001549799"/>
    </source>
</evidence>
<feature type="transmembrane region" description="Helical" evidence="1">
    <location>
        <begin position="119"/>
        <end position="139"/>
    </location>
</feature>
<name>A0ABV2STW8_9FLAO</name>
<dbReference type="SUPFAM" id="SSF103481">
    <property type="entry name" value="Multidrug resistance efflux transporter EmrE"/>
    <property type="match status" value="2"/>
</dbReference>
<feature type="transmembrane region" description="Helical" evidence="1">
    <location>
        <begin position="35"/>
        <end position="56"/>
    </location>
</feature>
<feature type="transmembrane region" description="Helical" evidence="1">
    <location>
        <begin position="145"/>
        <end position="165"/>
    </location>
</feature>
<dbReference type="InterPro" id="IPR000620">
    <property type="entry name" value="EamA_dom"/>
</dbReference>
<feature type="transmembrane region" description="Helical" evidence="1">
    <location>
        <begin position="237"/>
        <end position="253"/>
    </location>
</feature>
<dbReference type="InterPro" id="IPR037185">
    <property type="entry name" value="EmrE-like"/>
</dbReference>
<feature type="transmembrane region" description="Helical" evidence="1">
    <location>
        <begin position="76"/>
        <end position="98"/>
    </location>
</feature>
<feature type="domain" description="EamA" evidence="2">
    <location>
        <begin position="146"/>
        <end position="276"/>
    </location>
</feature>
<dbReference type="Pfam" id="PF00892">
    <property type="entry name" value="EamA"/>
    <property type="match status" value="2"/>
</dbReference>
<feature type="transmembrane region" description="Helical" evidence="1">
    <location>
        <begin position="6"/>
        <end position="23"/>
    </location>
</feature>